<sequence>MRSITILALSLFLIGPCIAYAETMAEPENISISGDGQEASQEFFLDEGLSIFSMKHSGSSNFAVWLLDSSGNKVDLLANEVEDFDGAKAVGISQSDDFVLDIEADGPWLVDISQPRPETAQSVPITFSGTGQQVPPLFELGPGLARFEMEHDGKRNFAIWLLDSNGEMVDLLVNEIGPFDGSKATGIEDRGIYCLDISADGNWRINISQ</sequence>
<accession>A0A0W8FAH8</accession>
<proteinExistence type="predicted"/>
<reference evidence="1" key="1">
    <citation type="journal article" date="2015" name="Proc. Natl. Acad. Sci. U.S.A.">
        <title>Networks of energetic and metabolic interactions define dynamics in microbial communities.</title>
        <authorList>
            <person name="Embree M."/>
            <person name="Liu J.K."/>
            <person name="Al-Bassam M.M."/>
            <person name="Zengler K."/>
        </authorList>
    </citation>
    <scope>NUCLEOTIDE SEQUENCE</scope>
</reference>
<dbReference type="EMBL" id="LNQE01001416">
    <property type="protein sequence ID" value="KUG17885.1"/>
    <property type="molecule type" value="Genomic_DNA"/>
</dbReference>
<comment type="caution">
    <text evidence="1">The sequence shown here is derived from an EMBL/GenBank/DDBJ whole genome shotgun (WGS) entry which is preliminary data.</text>
</comment>
<name>A0A0W8FAH8_9ZZZZ</name>
<protein>
    <submittedName>
        <fullName evidence="1">Uncharacterized protein</fullName>
    </submittedName>
</protein>
<gene>
    <name evidence="1" type="ORF">ASZ90_012416</name>
</gene>
<evidence type="ECO:0000313" key="1">
    <source>
        <dbReference type="EMBL" id="KUG17885.1"/>
    </source>
</evidence>
<organism evidence="1">
    <name type="scientific">hydrocarbon metagenome</name>
    <dbReference type="NCBI Taxonomy" id="938273"/>
    <lineage>
        <taxon>unclassified sequences</taxon>
        <taxon>metagenomes</taxon>
        <taxon>ecological metagenomes</taxon>
    </lineage>
</organism>
<dbReference type="AlphaFoldDB" id="A0A0W8FAH8"/>